<dbReference type="CDD" id="cd06337">
    <property type="entry name" value="PBP1_ABC_ligand_binding-like"/>
    <property type="match status" value="1"/>
</dbReference>
<gene>
    <name evidence="5" type="ORF">C7I84_13140</name>
</gene>
<evidence type="ECO:0000256" key="2">
    <source>
        <dbReference type="ARBA" id="ARBA00022729"/>
    </source>
</evidence>
<dbReference type="InterPro" id="IPR028082">
    <property type="entry name" value="Peripla_BP_I"/>
</dbReference>
<dbReference type="PANTHER" id="PTHR30483:SF6">
    <property type="entry name" value="PERIPLASMIC BINDING PROTEIN OF ABC TRANSPORTER FOR NATURAL AMINO ACIDS"/>
    <property type="match status" value="1"/>
</dbReference>
<dbReference type="RefSeq" id="WP_106772649.1">
    <property type="nucleotide sequence ID" value="NZ_PXYK01000011.1"/>
</dbReference>
<dbReference type="AlphaFoldDB" id="A0A2P7SAP8"/>
<evidence type="ECO:0000256" key="1">
    <source>
        <dbReference type="ARBA" id="ARBA00010062"/>
    </source>
</evidence>
<dbReference type="Gene3D" id="3.40.50.2300">
    <property type="match status" value="2"/>
</dbReference>
<keyword evidence="2" id="KW-0732">Signal</keyword>
<proteinExistence type="inferred from homology"/>
<keyword evidence="3" id="KW-0029">Amino-acid transport</keyword>
<evidence type="ECO:0000259" key="4">
    <source>
        <dbReference type="Pfam" id="PF13458"/>
    </source>
</evidence>
<name>A0A2P7SAP8_9HYPH</name>
<dbReference type="Pfam" id="PF13458">
    <property type="entry name" value="Peripla_BP_6"/>
    <property type="match status" value="1"/>
</dbReference>
<dbReference type="GO" id="GO:0006865">
    <property type="term" value="P:amino acid transport"/>
    <property type="evidence" value="ECO:0007669"/>
    <property type="project" value="UniProtKB-KW"/>
</dbReference>
<comment type="caution">
    <text evidence="5">The sequence shown here is derived from an EMBL/GenBank/DDBJ whole genome shotgun (WGS) entry which is preliminary data.</text>
</comment>
<dbReference type="EMBL" id="PXYK01000011">
    <property type="protein sequence ID" value="PSJ59574.1"/>
    <property type="molecule type" value="Genomic_DNA"/>
</dbReference>
<evidence type="ECO:0000313" key="5">
    <source>
        <dbReference type="EMBL" id="PSJ59574.1"/>
    </source>
</evidence>
<dbReference type="Proteomes" id="UP000241229">
    <property type="component" value="Unassembled WGS sequence"/>
</dbReference>
<accession>A0A2P7SAP8</accession>
<dbReference type="InterPro" id="IPR028081">
    <property type="entry name" value="Leu-bd"/>
</dbReference>
<evidence type="ECO:0000313" key="6">
    <source>
        <dbReference type="Proteomes" id="UP000241229"/>
    </source>
</evidence>
<keyword evidence="3" id="KW-0813">Transport</keyword>
<dbReference type="SUPFAM" id="SSF53822">
    <property type="entry name" value="Periplasmic binding protein-like I"/>
    <property type="match status" value="1"/>
</dbReference>
<dbReference type="InterPro" id="IPR051010">
    <property type="entry name" value="BCAA_transport"/>
</dbReference>
<evidence type="ECO:0000256" key="3">
    <source>
        <dbReference type="ARBA" id="ARBA00022970"/>
    </source>
</evidence>
<organism evidence="5 6">
    <name type="scientific">Kumtagia ephedrae</name>
    <dbReference type="NCBI Taxonomy" id="2116701"/>
    <lineage>
        <taxon>Bacteria</taxon>
        <taxon>Pseudomonadati</taxon>
        <taxon>Pseudomonadota</taxon>
        <taxon>Alphaproteobacteria</taxon>
        <taxon>Hyphomicrobiales</taxon>
        <taxon>Phyllobacteriaceae</taxon>
        <taxon>Kumtagia</taxon>
    </lineage>
</organism>
<dbReference type="PANTHER" id="PTHR30483">
    <property type="entry name" value="LEUCINE-SPECIFIC-BINDING PROTEIN"/>
    <property type="match status" value="1"/>
</dbReference>
<keyword evidence="6" id="KW-1185">Reference proteome</keyword>
<reference evidence="5 6" key="1">
    <citation type="submission" date="2018-03" db="EMBL/GenBank/DDBJ databases">
        <title>The draft genome of Mesorhizobium sp. 6GN-30.</title>
        <authorList>
            <person name="Liu L."/>
            <person name="Li L."/>
            <person name="Wang T."/>
            <person name="Zhang X."/>
            <person name="Liang L."/>
        </authorList>
    </citation>
    <scope>NUCLEOTIDE SEQUENCE [LARGE SCALE GENOMIC DNA]</scope>
    <source>
        <strain evidence="5 6">6GN30</strain>
    </source>
</reference>
<comment type="similarity">
    <text evidence="1">Belongs to the leucine-binding protein family.</text>
</comment>
<feature type="domain" description="Leucine-binding protein" evidence="4">
    <location>
        <begin position="42"/>
        <end position="390"/>
    </location>
</feature>
<dbReference type="PROSITE" id="PS51318">
    <property type="entry name" value="TAT"/>
    <property type="match status" value="1"/>
</dbReference>
<dbReference type="OrthoDB" id="6753945at2"/>
<protein>
    <submittedName>
        <fullName evidence="5">ABC transporter substrate-binding protein</fullName>
    </submittedName>
</protein>
<dbReference type="InterPro" id="IPR006311">
    <property type="entry name" value="TAT_signal"/>
</dbReference>
<sequence>MVELKSSLVRPSRRTVLKGFGAGLAASTLGMPMVARAQSKGTIKVGFITPSTGPLAPFGETDGWAVGKVKEVLAKGLETASGHYDVEILVRDGQSDPNRAAEVTGDLILNDEVHLIVPASTTDTVSPAADQAELYECPCLSTGAPWQAVIFPRGGADKPFNWTYHFFWGLDEALNTFVGLWNTLDTNRKVGMLFPQNADGETWGNKEYGLPVPTQKAGFEIVVPGYFQPRTNDYTAQINAFKQAGCDIVGGITYVDDFKTFVNQCAQQGYKPKAMTVAAALLFPSGVQALGPLGDGMSSEVWWTPAFPFKSTLTGQVSRDIADQWESETKKQWTQPLGYSHAIWEVAIDVLKRSANPLDRAANRDAIVATNIDTLIGNVNFAKGPHANVSTTPIFGGQWVKGEKWPYDLKIVDNTVNKLFEPEAKMKPLPWSA</sequence>